<dbReference type="Gene3D" id="1.10.510.10">
    <property type="entry name" value="Transferase(Phosphotransferase) domain 1"/>
    <property type="match status" value="1"/>
</dbReference>
<evidence type="ECO:0000259" key="12">
    <source>
        <dbReference type="PROSITE" id="PS50011"/>
    </source>
</evidence>
<evidence type="ECO:0000256" key="4">
    <source>
        <dbReference type="ARBA" id="ARBA00022679"/>
    </source>
</evidence>
<dbReference type="InterPro" id="IPR008271">
    <property type="entry name" value="Ser/Thr_kinase_AS"/>
</dbReference>
<protein>
    <recommendedName>
        <fullName evidence="2">non-specific serine/threonine protein kinase</fullName>
        <ecNumber evidence="2">2.7.11.1</ecNumber>
    </recommendedName>
    <alternativeName>
        <fullName evidence="9">Autophagy-related protein 1</fullName>
    </alternativeName>
</protein>
<comment type="catalytic activity">
    <reaction evidence="11">
        <text>L-seryl-[protein] + ATP = O-phospho-L-seryl-[protein] + ADP + H(+)</text>
        <dbReference type="Rhea" id="RHEA:17989"/>
        <dbReference type="Rhea" id="RHEA-COMP:9863"/>
        <dbReference type="Rhea" id="RHEA-COMP:11604"/>
        <dbReference type="ChEBI" id="CHEBI:15378"/>
        <dbReference type="ChEBI" id="CHEBI:29999"/>
        <dbReference type="ChEBI" id="CHEBI:30616"/>
        <dbReference type="ChEBI" id="CHEBI:83421"/>
        <dbReference type="ChEBI" id="CHEBI:456216"/>
        <dbReference type="EC" id="2.7.11.1"/>
    </reaction>
</comment>
<dbReference type="GO" id="GO:0005776">
    <property type="term" value="C:autophagosome"/>
    <property type="evidence" value="ECO:0007669"/>
    <property type="project" value="TreeGrafter"/>
</dbReference>
<accession>A0A6A6R522</accession>
<dbReference type="GO" id="GO:0034045">
    <property type="term" value="C:phagophore assembly site membrane"/>
    <property type="evidence" value="ECO:0007669"/>
    <property type="project" value="UniProtKB-SubCell"/>
</dbReference>
<dbReference type="EMBL" id="MU004184">
    <property type="protein sequence ID" value="KAF2499576.1"/>
    <property type="molecule type" value="Genomic_DNA"/>
</dbReference>
<dbReference type="GO" id="GO:0010506">
    <property type="term" value="P:regulation of autophagy"/>
    <property type="evidence" value="ECO:0007669"/>
    <property type="project" value="InterPro"/>
</dbReference>
<dbReference type="GO" id="GO:0034727">
    <property type="term" value="P:piecemeal microautophagy of the nucleus"/>
    <property type="evidence" value="ECO:0007669"/>
    <property type="project" value="TreeGrafter"/>
</dbReference>
<dbReference type="OrthoDB" id="310217at2759"/>
<keyword evidence="4" id="KW-0808">Transferase</keyword>
<evidence type="ECO:0000256" key="5">
    <source>
        <dbReference type="ARBA" id="ARBA00022741"/>
    </source>
</evidence>
<keyword evidence="14" id="KW-1185">Reference proteome</keyword>
<dbReference type="SMART" id="SM00220">
    <property type="entry name" value="S_TKc"/>
    <property type="match status" value="1"/>
</dbReference>
<name>A0A6A6R522_9PEZI</name>
<dbReference type="AlphaFoldDB" id="A0A6A6R522"/>
<keyword evidence="3" id="KW-0723">Serine/threonine-protein kinase</keyword>
<evidence type="ECO:0000256" key="10">
    <source>
        <dbReference type="ARBA" id="ARBA00047899"/>
    </source>
</evidence>
<keyword evidence="8" id="KW-0072">Autophagy</keyword>
<reference evidence="13" key="1">
    <citation type="journal article" date="2020" name="Stud. Mycol.">
        <title>101 Dothideomycetes genomes: a test case for predicting lifestyles and emergence of pathogens.</title>
        <authorList>
            <person name="Haridas S."/>
            <person name="Albert R."/>
            <person name="Binder M."/>
            <person name="Bloem J."/>
            <person name="Labutti K."/>
            <person name="Salamov A."/>
            <person name="Andreopoulos B."/>
            <person name="Baker S."/>
            <person name="Barry K."/>
            <person name="Bills G."/>
            <person name="Bluhm B."/>
            <person name="Cannon C."/>
            <person name="Castanera R."/>
            <person name="Culley D."/>
            <person name="Daum C."/>
            <person name="Ezra D."/>
            <person name="Gonzalez J."/>
            <person name="Henrissat B."/>
            <person name="Kuo A."/>
            <person name="Liang C."/>
            <person name="Lipzen A."/>
            <person name="Lutzoni F."/>
            <person name="Magnuson J."/>
            <person name="Mondo S."/>
            <person name="Nolan M."/>
            <person name="Ohm R."/>
            <person name="Pangilinan J."/>
            <person name="Park H.-J."/>
            <person name="Ramirez L."/>
            <person name="Alfaro M."/>
            <person name="Sun H."/>
            <person name="Tritt A."/>
            <person name="Yoshinaga Y."/>
            <person name="Zwiers L.-H."/>
            <person name="Turgeon B."/>
            <person name="Goodwin S."/>
            <person name="Spatafora J."/>
            <person name="Crous P."/>
            <person name="Grigoriev I."/>
        </authorList>
    </citation>
    <scope>NUCLEOTIDE SEQUENCE</scope>
    <source>
        <strain evidence="13">CBS 269.34</strain>
    </source>
</reference>
<evidence type="ECO:0000313" key="14">
    <source>
        <dbReference type="Proteomes" id="UP000799750"/>
    </source>
</evidence>
<keyword evidence="5" id="KW-0547">Nucleotide-binding</keyword>
<keyword evidence="7" id="KW-0067">ATP-binding</keyword>
<dbReference type="GO" id="GO:0005829">
    <property type="term" value="C:cytosol"/>
    <property type="evidence" value="ECO:0007669"/>
    <property type="project" value="TreeGrafter"/>
</dbReference>
<evidence type="ECO:0000256" key="1">
    <source>
        <dbReference type="ARBA" id="ARBA00004623"/>
    </source>
</evidence>
<evidence type="ECO:0000256" key="8">
    <source>
        <dbReference type="ARBA" id="ARBA00023006"/>
    </source>
</evidence>
<evidence type="ECO:0000256" key="3">
    <source>
        <dbReference type="ARBA" id="ARBA00022527"/>
    </source>
</evidence>
<dbReference type="Proteomes" id="UP000799750">
    <property type="component" value="Unassembled WGS sequence"/>
</dbReference>
<dbReference type="Pfam" id="PF00069">
    <property type="entry name" value="Pkinase"/>
    <property type="match status" value="1"/>
</dbReference>
<dbReference type="InterPro" id="IPR000719">
    <property type="entry name" value="Prot_kinase_dom"/>
</dbReference>
<comment type="catalytic activity">
    <reaction evidence="10">
        <text>L-threonyl-[protein] + ATP = O-phospho-L-threonyl-[protein] + ADP + H(+)</text>
        <dbReference type="Rhea" id="RHEA:46608"/>
        <dbReference type="Rhea" id="RHEA-COMP:11060"/>
        <dbReference type="Rhea" id="RHEA-COMP:11605"/>
        <dbReference type="ChEBI" id="CHEBI:15378"/>
        <dbReference type="ChEBI" id="CHEBI:30013"/>
        <dbReference type="ChEBI" id="CHEBI:30616"/>
        <dbReference type="ChEBI" id="CHEBI:61977"/>
        <dbReference type="ChEBI" id="CHEBI:456216"/>
        <dbReference type="EC" id="2.7.11.1"/>
    </reaction>
</comment>
<dbReference type="GO" id="GO:0000045">
    <property type="term" value="P:autophagosome assembly"/>
    <property type="evidence" value="ECO:0007669"/>
    <property type="project" value="TreeGrafter"/>
</dbReference>
<sequence>MLRKARAGPNIVQILGHKQNYPEYGDQTLFLEYCSHGDLVDYKSYVHRRNAIVYVPEELIWHVYIQLSEALDFLHYGPPNTERGDWRPIVHFDIKGSNILVAPGPTDMTPQIKLADFSRSGTPDHTHPSGMTIVGTEDYLPPEQPHINHKGDVWAVGCVIHWLALNAPPYNHREHQIIFQRYRKASSETQNAEMKLKLREDYRRECEGIPRVMHPIDLSIEEWLATKSKDQEQRVRWHSDSAKKHIPRWSYAYSSVLNAWMMKALQTLPQDRATARRLVSGMIPVGKRAIEAIQKGSVFDVDGDGDIIMG</sequence>
<dbReference type="InterPro" id="IPR011009">
    <property type="entry name" value="Kinase-like_dom_sf"/>
</dbReference>
<dbReference type="GO" id="GO:0000422">
    <property type="term" value="P:autophagy of mitochondrion"/>
    <property type="evidence" value="ECO:0007669"/>
    <property type="project" value="TreeGrafter"/>
</dbReference>
<feature type="domain" description="Protein kinase" evidence="12">
    <location>
        <begin position="1"/>
        <end position="285"/>
    </location>
</feature>
<evidence type="ECO:0000313" key="13">
    <source>
        <dbReference type="EMBL" id="KAF2499576.1"/>
    </source>
</evidence>
<proteinExistence type="predicted"/>
<dbReference type="GO" id="GO:0004674">
    <property type="term" value="F:protein serine/threonine kinase activity"/>
    <property type="evidence" value="ECO:0007669"/>
    <property type="project" value="UniProtKB-KW"/>
</dbReference>
<evidence type="ECO:0000256" key="6">
    <source>
        <dbReference type="ARBA" id="ARBA00022777"/>
    </source>
</evidence>
<dbReference type="PANTHER" id="PTHR24348:SF22">
    <property type="entry name" value="NON-SPECIFIC SERINE_THREONINE PROTEIN KINASE"/>
    <property type="match status" value="1"/>
</dbReference>
<dbReference type="PROSITE" id="PS50011">
    <property type="entry name" value="PROTEIN_KINASE_DOM"/>
    <property type="match status" value="1"/>
</dbReference>
<evidence type="ECO:0000256" key="11">
    <source>
        <dbReference type="ARBA" id="ARBA00048679"/>
    </source>
</evidence>
<dbReference type="PROSITE" id="PS00108">
    <property type="entry name" value="PROTEIN_KINASE_ST"/>
    <property type="match status" value="1"/>
</dbReference>
<organism evidence="13 14">
    <name type="scientific">Lophium mytilinum</name>
    <dbReference type="NCBI Taxonomy" id="390894"/>
    <lineage>
        <taxon>Eukaryota</taxon>
        <taxon>Fungi</taxon>
        <taxon>Dikarya</taxon>
        <taxon>Ascomycota</taxon>
        <taxon>Pezizomycotina</taxon>
        <taxon>Dothideomycetes</taxon>
        <taxon>Pleosporomycetidae</taxon>
        <taxon>Mytilinidiales</taxon>
        <taxon>Mytilinidiaceae</taxon>
        <taxon>Lophium</taxon>
    </lineage>
</organism>
<evidence type="ECO:0000256" key="9">
    <source>
        <dbReference type="ARBA" id="ARBA00030237"/>
    </source>
</evidence>
<dbReference type="GO" id="GO:0005524">
    <property type="term" value="F:ATP binding"/>
    <property type="evidence" value="ECO:0007669"/>
    <property type="project" value="UniProtKB-KW"/>
</dbReference>
<dbReference type="InterPro" id="IPR045269">
    <property type="entry name" value="Atg1-like"/>
</dbReference>
<dbReference type="EC" id="2.7.11.1" evidence="2"/>
<evidence type="ECO:0000256" key="7">
    <source>
        <dbReference type="ARBA" id="ARBA00022840"/>
    </source>
</evidence>
<dbReference type="PANTHER" id="PTHR24348">
    <property type="entry name" value="SERINE/THREONINE-PROTEIN KINASE UNC-51-RELATED"/>
    <property type="match status" value="1"/>
</dbReference>
<dbReference type="GO" id="GO:0042594">
    <property type="term" value="P:response to starvation"/>
    <property type="evidence" value="ECO:0007669"/>
    <property type="project" value="TreeGrafter"/>
</dbReference>
<dbReference type="GO" id="GO:0061709">
    <property type="term" value="P:reticulophagy"/>
    <property type="evidence" value="ECO:0007669"/>
    <property type="project" value="TreeGrafter"/>
</dbReference>
<gene>
    <name evidence="13" type="ORF">BU16DRAFT_276633</name>
</gene>
<keyword evidence="6 13" id="KW-0418">Kinase</keyword>
<comment type="subcellular location">
    <subcellularLocation>
        <location evidence="1">Preautophagosomal structure membrane</location>
        <topology evidence="1">Peripheral membrane protein</topology>
    </subcellularLocation>
</comment>
<dbReference type="SUPFAM" id="SSF56112">
    <property type="entry name" value="Protein kinase-like (PK-like)"/>
    <property type="match status" value="1"/>
</dbReference>
<evidence type="ECO:0000256" key="2">
    <source>
        <dbReference type="ARBA" id="ARBA00012513"/>
    </source>
</evidence>